<name>W9RB01_9ROSA</name>
<sequence>MIGALGSLKQHQEMILSDYFLFPTPQAQPGLRGLSNGLCCRFKGRRDFIHLRALTSTSCPPKNIRDM</sequence>
<keyword evidence="2" id="KW-1185">Reference proteome</keyword>
<dbReference type="Proteomes" id="UP000030645">
    <property type="component" value="Unassembled WGS sequence"/>
</dbReference>
<accession>W9RB01</accession>
<organism evidence="1 2">
    <name type="scientific">Morus notabilis</name>
    <dbReference type="NCBI Taxonomy" id="981085"/>
    <lineage>
        <taxon>Eukaryota</taxon>
        <taxon>Viridiplantae</taxon>
        <taxon>Streptophyta</taxon>
        <taxon>Embryophyta</taxon>
        <taxon>Tracheophyta</taxon>
        <taxon>Spermatophyta</taxon>
        <taxon>Magnoliopsida</taxon>
        <taxon>eudicotyledons</taxon>
        <taxon>Gunneridae</taxon>
        <taxon>Pentapetalae</taxon>
        <taxon>rosids</taxon>
        <taxon>fabids</taxon>
        <taxon>Rosales</taxon>
        <taxon>Moraceae</taxon>
        <taxon>Moreae</taxon>
        <taxon>Morus</taxon>
    </lineage>
</organism>
<protein>
    <submittedName>
        <fullName evidence="1">Uncharacterized protein</fullName>
    </submittedName>
</protein>
<dbReference type="AlphaFoldDB" id="W9RB01"/>
<reference evidence="2" key="1">
    <citation type="submission" date="2013-01" db="EMBL/GenBank/DDBJ databases">
        <title>Draft Genome Sequence of a Mulberry Tree, Morus notabilis C.K. Schneid.</title>
        <authorList>
            <person name="He N."/>
            <person name="Zhao S."/>
        </authorList>
    </citation>
    <scope>NUCLEOTIDE SEQUENCE</scope>
</reference>
<proteinExistence type="predicted"/>
<evidence type="ECO:0000313" key="2">
    <source>
        <dbReference type="Proteomes" id="UP000030645"/>
    </source>
</evidence>
<evidence type="ECO:0000313" key="1">
    <source>
        <dbReference type="EMBL" id="EXB66105.1"/>
    </source>
</evidence>
<gene>
    <name evidence="1" type="ORF">L484_000990</name>
</gene>
<dbReference type="EMBL" id="KE344524">
    <property type="protein sequence ID" value="EXB66105.1"/>
    <property type="molecule type" value="Genomic_DNA"/>
</dbReference>